<keyword evidence="1" id="KW-1133">Transmembrane helix</keyword>
<proteinExistence type="predicted"/>
<keyword evidence="1" id="KW-0472">Membrane</keyword>
<dbReference type="InterPro" id="IPR003607">
    <property type="entry name" value="HD/PDEase_dom"/>
</dbReference>
<keyword evidence="1" id="KW-0812">Transmembrane</keyword>
<dbReference type="InterPro" id="IPR006675">
    <property type="entry name" value="HDIG_dom"/>
</dbReference>
<dbReference type="SMART" id="SM00471">
    <property type="entry name" value="HDc"/>
    <property type="match status" value="1"/>
</dbReference>
<feature type="transmembrane region" description="Helical" evidence="1">
    <location>
        <begin position="468"/>
        <end position="489"/>
    </location>
</feature>
<dbReference type="PANTHER" id="PTHR36442">
    <property type="entry name" value="CYCLIC-DI-AMP PHOSPHODIESTERASE PGPH"/>
    <property type="match status" value="1"/>
</dbReference>
<dbReference type="NCBIfam" id="TIGR00277">
    <property type="entry name" value="HDIG"/>
    <property type="match status" value="1"/>
</dbReference>
<dbReference type="InterPro" id="IPR011624">
    <property type="entry name" value="Metal-dep_PHydrolase_7TM_extra"/>
</dbReference>
<dbReference type="PANTHER" id="PTHR36442:SF1">
    <property type="entry name" value="CYCLIC-DI-AMP PHOSPHODIESTERASE PGPH"/>
    <property type="match status" value="1"/>
</dbReference>
<keyword evidence="4" id="KW-1185">Reference proteome</keyword>
<evidence type="ECO:0000256" key="1">
    <source>
        <dbReference type="SAM" id="Phobius"/>
    </source>
</evidence>
<name>A0ABU5ZDV3_9BACL</name>
<sequence length="744" mass="83869">MMKNPFSKQGKVPPRTHAWKNNAGIRFLLFVLLFALFYLPLSERLISKTYDIQKGSLSETTIYSPKLIEDSAATQKAKDQAAQQVKPVYSVISMKNEDVADQIFAKLEQINTDDQIAYEQKVAVFRQEIPVLFSDYYDRYMKSLNNLHSQTLLDEISKQLHDQQYRIPEEAFFKLPKLTPEQLAEMKPVARSIISKIMEDNIVDVQSVRSKVAEMVNASRLAGKNEREMVQEIVRFVLTPNKFFDEDATKQAQTKAREDTPSININKGDPIVKKDELITEDIYQRLDALGLLKSKVSYWPYLGIVIMASLFVFVLFMFIRQSRSEITSHNPHLLMLVLIYALNILAMKVVGLGQNADFPYIAYLAPVALGTILITILLDVQIAFISSILFSIMASIIYNQNIEQMFDFRYGFVAAVASFVSIFAIHGATHRSGILKAGIMISLFSSVSVGAIILLAEQFEVTDVVLTLTFAAAGGLLTAILVIGLLPFFELAFGILSPLKLVELSNPNHPLLRKLLTETPGTYHHSVMVGNLSEAAAEAIGANGLLCRVGSFYHDIGKTKRPHYFIENQVNIENPHDKIEPQLSKSIIIAHSRDGVEMMKEYKIPRQIREIAEQHHGTTLLKFFYHKAVKQLEARGMDSSEIREEDYRYPGPKAQTKEAAIVGVADSVEAAVRSLRNPTMEQIDQLVDKIIKSRMDDNQFNECDLTLKELDTVSQILKETLLGIFHSRIEYPEDVPAKRETKGA</sequence>
<dbReference type="Gene3D" id="1.10.3210.10">
    <property type="entry name" value="Hypothetical protein af1432"/>
    <property type="match status" value="1"/>
</dbReference>
<dbReference type="SUPFAM" id="SSF109604">
    <property type="entry name" value="HD-domain/PDEase-like"/>
    <property type="match status" value="1"/>
</dbReference>
<comment type="caution">
    <text evidence="3">The sequence shown here is derived from an EMBL/GenBank/DDBJ whole genome shotgun (WGS) entry which is preliminary data.</text>
</comment>
<feature type="transmembrane region" description="Helical" evidence="1">
    <location>
        <begin position="331"/>
        <end position="352"/>
    </location>
</feature>
<feature type="transmembrane region" description="Helical" evidence="1">
    <location>
        <begin position="298"/>
        <end position="319"/>
    </location>
</feature>
<evidence type="ECO:0000313" key="3">
    <source>
        <dbReference type="EMBL" id="MEB3100689.1"/>
    </source>
</evidence>
<dbReference type="Pfam" id="PF07698">
    <property type="entry name" value="7TM-7TMR_HD"/>
    <property type="match status" value="1"/>
</dbReference>
<dbReference type="RefSeq" id="WP_371752803.1">
    <property type="nucleotide sequence ID" value="NZ_JAYJLD010000003.1"/>
</dbReference>
<feature type="transmembrane region" description="Helical" evidence="1">
    <location>
        <begin position="372"/>
        <end position="398"/>
    </location>
</feature>
<feature type="domain" description="HD/PDEase" evidence="2">
    <location>
        <begin position="518"/>
        <end position="680"/>
    </location>
</feature>
<dbReference type="Pfam" id="PF07697">
    <property type="entry name" value="7TMR-HDED"/>
    <property type="match status" value="1"/>
</dbReference>
<dbReference type="InterPro" id="IPR052722">
    <property type="entry name" value="PgpH_phosphodiesterase"/>
</dbReference>
<evidence type="ECO:0000313" key="4">
    <source>
        <dbReference type="Proteomes" id="UP001310386"/>
    </source>
</evidence>
<dbReference type="Proteomes" id="UP001310386">
    <property type="component" value="Unassembled WGS sequence"/>
</dbReference>
<organism evidence="3 4">
    <name type="scientific">Ferviditalea candida</name>
    <dbReference type="NCBI Taxonomy" id="3108399"/>
    <lineage>
        <taxon>Bacteria</taxon>
        <taxon>Bacillati</taxon>
        <taxon>Bacillota</taxon>
        <taxon>Bacilli</taxon>
        <taxon>Bacillales</taxon>
        <taxon>Paenibacillaceae</taxon>
        <taxon>Ferviditalea</taxon>
    </lineage>
</organism>
<dbReference type="EMBL" id="JAYJLD010000003">
    <property type="protein sequence ID" value="MEB3100689.1"/>
    <property type="molecule type" value="Genomic_DNA"/>
</dbReference>
<protein>
    <submittedName>
        <fullName evidence="3">HDIG domain-containing protein</fullName>
    </submittedName>
</protein>
<feature type="transmembrane region" description="Helical" evidence="1">
    <location>
        <begin position="434"/>
        <end position="456"/>
    </location>
</feature>
<accession>A0ABU5ZDV3</accession>
<dbReference type="InterPro" id="IPR011621">
    <property type="entry name" value="Metal-dep_PHydrolase_7TM_intra"/>
</dbReference>
<gene>
    <name evidence="3" type="ORF">VF724_03345</name>
</gene>
<dbReference type="Pfam" id="PF01966">
    <property type="entry name" value="HD"/>
    <property type="match status" value="1"/>
</dbReference>
<dbReference type="InterPro" id="IPR006674">
    <property type="entry name" value="HD_domain"/>
</dbReference>
<reference evidence="3" key="1">
    <citation type="submission" date="2023-12" db="EMBL/GenBank/DDBJ databases">
        <title>Fervidustalea candida gen. nov., sp. nov., a novel member of the family Paenibacillaceae isolated from a geothermal area.</title>
        <authorList>
            <person name="Li W.-J."/>
            <person name="Jiao J.-Y."/>
            <person name="Chen Y."/>
        </authorList>
    </citation>
    <scope>NUCLEOTIDE SEQUENCE</scope>
    <source>
        <strain evidence="3">SYSU GA230002</strain>
    </source>
</reference>
<evidence type="ECO:0000259" key="2">
    <source>
        <dbReference type="SMART" id="SM00471"/>
    </source>
</evidence>
<dbReference type="CDD" id="cd00077">
    <property type="entry name" value="HDc"/>
    <property type="match status" value="1"/>
</dbReference>
<feature type="transmembrane region" description="Helical" evidence="1">
    <location>
        <begin position="410"/>
        <end position="428"/>
    </location>
</feature>